<dbReference type="SUPFAM" id="SSF49464">
    <property type="entry name" value="Carboxypeptidase regulatory domain-like"/>
    <property type="match status" value="1"/>
</dbReference>
<keyword evidence="14" id="KW-1185">Reference proteome</keyword>
<dbReference type="NCBIfam" id="TIGR04057">
    <property type="entry name" value="SusC_RagA_signa"/>
    <property type="match status" value="1"/>
</dbReference>
<dbReference type="Gene3D" id="2.60.40.1120">
    <property type="entry name" value="Carboxypeptidase-like, regulatory domain"/>
    <property type="match status" value="1"/>
</dbReference>
<dbReference type="Pfam" id="PF00593">
    <property type="entry name" value="TonB_dep_Rec_b-barrel"/>
    <property type="match status" value="1"/>
</dbReference>
<evidence type="ECO:0000256" key="10">
    <source>
        <dbReference type="SAM" id="SignalP"/>
    </source>
</evidence>
<keyword evidence="7 8" id="KW-0998">Cell outer membrane</keyword>
<dbReference type="RefSeq" id="WP_382381062.1">
    <property type="nucleotide sequence ID" value="NZ_JBHMEZ010000001.1"/>
</dbReference>
<name>A0ABV5EXZ2_9FLAO</name>
<evidence type="ECO:0000259" key="12">
    <source>
        <dbReference type="Pfam" id="PF07715"/>
    </source>
</evidence>
<keyword evidence="5 9" id="KW-0798">TonB box</keyword>
<dbReference type="InterPro" id="IPR023996">
    <property type="entry name" value="TonB-dep_OMP_SusC/RagA"/>
</dbReference>
<evidence type="ECO:0000256" key="8">
    <source>
        <dbReference type="PROSITE-ProRule" id="PRU01360"/>
    </source>
</evidence>
<evidence type="ECO:0000256" key="9">
    <source>
        <dbReference type="RuleBase" id="RU003357"/>
    </source>
</evidence>
<dbReference type="InterPro" id="IPR008969">
    <property type="entry name" value="CarboxyPept-like_regulatory"/>
</dbReference>
<feature type="signal peptide" evidence="10">
    <location>
        <begin position="1"/>
        <end position="27"/>
    </location>
</feature>
<evidence type="ECO:0000256" key="4">
    <source>
        <dbReference type="ARBA" id="ARBA00022692"/>
    </source>
</evidence>
<evidence type="ECO:0000256" key="5">
    <source>
        <dbReference type="ARBA" id="ARBA00023077"/>
    </source>
</evidence>
<feature type="domain" description="TonB-dependent receptor-like beta-barrel" evidence="11">
    <location>
        <begin position="451"/>
        <end position="935"/>
    </location>
</feature>
<evidence type="ECO:0000256" key="7">
    <source>
        <dbReference type="ARBA" id="ARBA00023237"/>
    </source>
</evidence>
<reference evidence="13 14" key="1">
    <citation type="submission" date="2024-09" db="EMBL/GenBank/DDBJ databases">
        <authorList>
            <person name="Sun Q."/>
            <person name="Mori K."/>
        </authorList>
    </citation>
    <scope>NUCLEOTIDE SEQUENCE [LARGE SCALE GENOMIC DNA]</scope>
    <source>
        <strain evidence="13 14">CECT 8286</strain>
    </source>
</reference>
<evidence type="ECO:0000313" key="14">
    <source>
        <dbReference type="Proteomes" id="UP001589605"/>
    </source>
</evidence>
<dbReference type="InterPro" id="IPR036942">
    <property type="entry name" value="Beta-barrel_TonB_sf"/>
</dbReference>
<dbReference type="InterPro" id="IPR037066">
    <property type="entry name" value="Plug_dom_sf"/>
</dbReference>
<keyword evidence="4 8" id="KW-0812">Transmembrane</keyword>
<feature type="domain" description="TonB-dependent receptor plug" evidence="12">
    <location>
        <begin position="122"/>
        <end position="245"/>
    </location>
</feature>
<evidence type="ECO:0000256" key="1">
    <source>
        <dbReference type="ARBA" id="ARBA00004571"/>
    </source>
</evidence>
<dbReference type="PROSITE" id="PS52016">
    <property type="entry name" value="TONB_DEPENDENT_REC_3"/>
    <property type="match status" value="1"/>
</dbReference>
<dbReference type="EMBL" id="JBHMEZ010000001">
    <property type="protein sequence ID" value="MFB9052061.1"/>
    <property type="molecule type" value="Genomic_DNA"/>
</dbReference>
<evidence type="ECO:0000256" key="2">
    <source>
        <dbReference type="ARBA" id="ARBA00022448"/>
    </source>
</evidence>
<evidence type="ECO:0000256" key="6">
    <source>
        <dbReference type="ARBA" id="ARBA00023136"/>
    </source>
</evidence>
<keyword evidence="2 8" id="KW-0813">Transport</keyword>
<dbReference type="InterPro" id="IPR000531">
    <property type="entry name" value="Beta-barrel_TonB"/>
</dbReference>
<comment type="caution">
    <text evidence="13">The sequence shown here is derived from an EMBL/GenBank/DDBJ whole genome shotgun (WGS) entry which is preliminary data.</text>
</comment>
<protein>
    <submittedName>
        <fullName evidence="13">SusC/RagA family TonB-linked outer membrane protein</fullName>
    </submittedName>
</protein>
<gene>
    <name evidence="13" type="ORF">ACFFVB_03115</name>
</gene>
<evidence type="ECO:0000313" key="13">
    <source>
        <dbReference type="EMBL" id="MFB9052061.1"/>
    </source>
</evidence>
<dbReference type="Gene3D" id="2.170.130.10">
    <property type="entry name" value="TonB-dependent receptor, plug domain"/>
    <property type="match status" value="1"/>
</dbReference>
<comment type="similarity">
    <text evidence="8 9">Belongs to the TonB-dependent receptor family.</text>
</comment>
<dbReference type="InterPro" id="IPR039426">
    <property type="entry name" value="TonB-dep_rcpt-like"/>
</dbReference>
<dbReference type="InterPro" id="IPR023997">
    <property type="entry name" value="TonB-dep_OMP_SusC/RagA_CS"/>
</dbReference>
<keyword evidence="10" id="KW-0732">Signal</keyword>
<dbReference type="NCBIfam" id="TIGR04056">
    <property type="entry name" value="OMP_RagA_SusC"/>
    <property type="match status" value="1"/>
</dbReference>
<dbReference type="SUPFAM" id="SSF56935">
    <property type="entry name" value="Porins"/>
    <property type="match status" value="1"/>
</dbReference>
<keyword evidence="6 8" id="KW-0472">Membrane</keyword>
<evidence type="ECO:0000259" key="11">
    <source>
        <dbReference type="Pfam" id="PF00593"/>
    </source>
</evidence>
<keyword evidence="3 8" id="KW-1134">Transmembrane beta strand</keyword>
<comment type="subcellular location">
    <subcellularLocation>
        <location evidence="1 8">Cell outer membrane</location>
        <topology evidence="1 8">Multi-pass membrane protein</topology>
    </subcellularLocation>
</comment>
<dbReference type="InterPro" id="IPR012910">
    <property type="entry name" value="Plug_dom"/>
</dbReference>
<feature type="chain" id="PRO_5047301998" evidence="10">
    <location>
        <begin position="28"/>
        <end position="1078"/>
    </location>
</feature>
<organism evidence="13 14">
    <name type="scientific">Formosa undariae</name>
    <dbReference type="NCBI Taxonomy" id="1325436"/>
    <lineage>
        <taxon>Bacteria</taxon>
        <taxon>Pseudomonadati</taxon>
        <taxon>Bacteroidota</taxon>
        <taxon>Flavobacteriia</taxon>
        <taxon>Flavobacteriales</taxon>
        <taxon>Flavobacteriaceae</taxon>
        <taxon>Formosa</taxon>
    </lineage>
</organism>
<sequence>MKNPLLFLMKFLPLLTLMFLVSGTINAQELSVSGTVVDQDGLPLPGLSVIHKGTSSGTMTDFDGKYNISVVKDAVLVFSFVGFKEQQINVGSRTTVNATLIQDVQSLDEVIVTALGITREKKALGYAVQEVSGNDVKNTGQTNVVNALTGQSAGVFVSSSSGNVGSSSRIVIRGNQSLTGNNQPLFVVDGIPIDNSIQSSTNGGYDFTDMGNGASDINPSDIEDVTILKGGNASALYGSRGANGVVLITTKKGKGKGFSATLENTITMSDPFLLPDYQNQYGQGGGGQFWYKDGLNGGLNDGVDESFGPELDYVVQAGDIAPGGKLYWAVEAGFPQTPGEILTLPQFDSPIDPNTGERIATPWISHPDNIKSYYETGITRITNFSVSNGGEMGNMRLSLTNSDEEGMVPNSFMKKNTVNFSGNAKLSEKFSFQSSVSYINTKANLSGSGYSNNNFGLQSIWTGRQVDYEYLSRNIENEDGTPITWNDQFADNPFWTATKDSNPMNKNRLIGSSALKYDFTDWLSLTTRAGIDYSNQQVELKRAYYGINNPEGKYSVNNYFRQEINADVLLSVNKDISDNISFSGNLGANIMNRKYQTQGSYVSRLVVPDNYSLANAKETPTTSYYASEKEIQSMYVSLSFGLKNQLYLDLTGRNDWSTTLPEDNNSYFYPSATTSWIFSETFNTSSSAFNFGKLRMSVAQVGNDTDPYRLNATYNASSPYGNNPSFSLSSAMPSANLVNELVTSYELGLNLKFFNNRLGVDLTGYKSIAKNQILTAPISPTAGFNTQTINAGQVNNEGIEVILTGTPIQTDKFSWDVTANWSTNRNEIISLNDDLKRLELYKTEGNQITVVADVGGSYGDMIGKGFVYHENGKPIVGADGIPLTSEARKLGNIMPDWLGSINNSFTYGNFNFSVLIDAKWGGDVYSRTNQDGWATGALTSTVGNNANGVPVRDPISEGGGYLFDGVYEDGSPNTIYQNLDGFRWNNFARAERWLYDATYVKLRQISLGYSLDRDLVNKIGLSGVDFSVFARNIALLYSRNENFDPEVANKGASQSSQGSEFAAPPSARNIGLRVKIDF</sequence>
<dbReference type="Gene3D" id="2.40.170.20">
    <property type="entry name" value="TonB-dependent receptor, beta-barrel domain"/>
    <property type="match status" value="1"/>
</dbReference>
<proteinExistence type="inferred from homology"/>
<evidence type="ECO:0000256" key="3">
    <source>
        <dbReference type="ARBA" id="ARBA00022452"/>
    </source>
</evidence>
<dbReference type="Pfam" id="PF13715">
    <property type="entry name" value="CarbopepD_reg_2"/>
    <property type="match status" value="1"/>
</dbReference>
<dbReference type="Pfam" id="PF07715">
    <property type="entry name" value="Plug"/>
    <property type="match status" value="1"/>
</dbReference>
<accession>A0ABV5EXZ2</accession>
<dbReference type="Proteomes" id="UP001589605">
    <property type="component" value="Unassembled WGS sequence"/>
</dbReference>